<dbReference type="AlphaFoldDB" id="A0A7X0JBF7"/>
<reference evidence="5 6" key="2">
    <citation type="submission" date="2020-08" db="EMBL/GenBank/DDBJ databases">
        <authorList>
            <person name="Partida-Martinez L."/>
            <person name="Huntemann M."/>
            <person name="Clum A."/>
            <person name="Wang J."/>
            <person name="Palaniappan K."/>
            <person name="Ritter S."/>
            <person name="Chen I.-M."/>
            <person name="Stamatis D."/>
            <person name="Reddy T."/>
            <person name="O'Malley R."/>
            <person name="Daum C."/>
            <person name="Shapiro N."/>
            <person name="Ivanova N."/>
            <person name="Kyrpides N."/>
            <person name="Woyke T."/>
        </authorList>
    </citation>
    <scope>NUCLEOTIDE SEQUENCE [LARGE SCALE GENOMIC DNA]</scope>
    <source>
        <strain evidence="5 6">AS3.13</strain>
    </source>
</reference>
<dbReference type="InterPro" id="IPR053398">
    <property type="entry name" value="HPT_OtnI_isomerases"/>
</dbReference>
<dbReference type="SUPFAM" id="SSF51658">
    <property type="entry name" value="Xylose isomerase-like"/>
    <property type="match status" value="1"/>
</dbReference>
<protein>
    <submittedName>
        <fullName evidence="5">Hydroxypyruvate isomerase</fullName>
        <ecNumber evidence="5">5.3.1.22</ecNumber>
    </submittedName>
</protein>
<dbReference type="RefSeq" id="WP_184504868.1">
    <property type="nucleotide sequence ID" value="NZ_JACHBT010000007.1"/>
</dbReference>
<dbReference type="GO" id="GO:0046487">
    <property type="term" value="P:glyoxylate metabolic process"/>
    <property type="evidence" value="ECO:0007669"/>
    <property type="project" value="TreeGrafter"/>
</dbReference>
<comment type="caution">
    <text evidence="5">The sequence shown here is derived from an EMBL/GenBank/DDBJ whole genome shotgun (WGS) entry which is preliminary data.</text>
</comment>
<evidence type="ECO:0000313" key="6">
    <source>
        <dbReference type="Proteomes" id="UP000522313"/>
    </source>
</evidence>
<dbReference type="Proteomes" id="UP000522313">
    <property type="component" value="Unassembled WGS sequence"/>
</dbReference>
<keyword evidence="5" id="KW-0670">Pyruvate</keyword>
<dbReference type="Gene3D" id="3.20.20.150">
    <property type="entry name" value="Divalent-metal-dependent TIM barrel enzymes"/>
    <property type="match status" value="1"/>
</dbReference>
<dbReference type="EMBL" id="JACHBT010000007">
    <property type="protein sequence ID" value="MBB6504524.1"/>
    <property type="molecule type" value="Genomic_DNA"/>
</dbReference>
<accession>A0A7X0JBF7</accession>
<dbReference type="InterPro" id="IPR026040">
    <property type="entry name" value="HyI-like"/>
</dbReference>
<sequence length="262" mass="28681">MTRLAANLTMMFTDLPFLDRFAAAAGAGFAAVEFVSPYAEAPEAVAEAARRHDLTVALFNLPPGDWAAGERGFAADPARTEEFADSVDLALRYARATGCRTLHLMAGKIPDAADRAQWTETLVANTRLAADRAAGEGVTLVLEPINTRIDLPGYFYDRTEAVLDVIDAVGRDNVRLLYDVYHMQIMEGDVARTIERLLPRIGHIQIADNPGRHEPGTGELNFPWLFGRIAALNYDGWIGCEYAPAGDTREGLGWAAAYLDRR</sequence>
<dbReference type="GO" id="GO:0008903">
    <property type="term" value="F:hydroxypyruvate isomerase activity"/>
    <property type="evidence" value="ECO:0007669"/>
    <property type="project" value="UniProtKB-EC"/>
</dbReference>
<dbReference type="NCBIfam" id="NF043033">
    <property type="entry name" value="OxoTetrIsom"/>
    <property type="match status" value="1"/>
</dbReference>
<dbReference type="InterPro" id="IPR036237">
    <property type="entry name" value="Xyl_isomerase-like_sf"/>
</dbReference>
<keyword evidence="1 2" id="KW-0413">Isomerase</keyword>
<evidence type="ECO:0000256" key="3">
    <source>
        <dbReference type="PIRSR" id="PIRSR006241-50"/>
    </source>
</evidence>
<proteinExistence type="inferred from homology"/>
<feature type="active site" description="Proton donor/acceptor" evidence="3">
    <location>
        <position position="241"/>
    </location>
</feature>
<dbReference type="EC" id="5.3.1.22" evidence="5"/>
<dbReference type="PIRSF" id="PIRSF006241">
    <property type="entry name" value="HyI"/>
    <property type="match status" value="1"/>
</dbReference>
<dbReference type="PANTHER" id="PTHR43489:SF6">
    <property type="entry name" value="HYDROXYPYRUVATE ISOMERASE-RELATED"/>
    <property type="match status" value="1"/>
</dbReference>
<evidence type="ECO:0000256" key="2">
    <source>
        <dbReference type="PIRNR" id="PIRNR006241"/>
    </source>
</evidence>
<evidence type="ECO:0000259" key="4">
    <source>
        <dbReference type="Pfam" id="PF01261"/>
    </source>
</evidence>
<dbReference type="FunFam" id="3.20.20.150:FF:000007">
    <property type="entry name" value="Hydroxypyruvate isomerase"/>
    <property type="match status" value="1"/>
</dbReference>
<reference evidence="5 6" key="1">
    <citation type="submission" date="2020-08" db="EMBL/GenBank/DDBJ databases">
        <title>The Agave Microbiome: Exploring the role of microbial communities in plant adaptations to desert environments.</title>
        <authorList>
            <person name="Partida-Martinez L.P."/>
        </authorList>
    </citation>
    <scope>NUCLEOTIDE SEQUENCE [LARGE SCALE GENOMIC DNA]</scope>
    <source>
        <strain evidence="5 6">AS3.13</strain>
    </source>
</reference>
<gene>
    <name evidence="5" type="ORF">F4693_001497</name>
</gene>
<name>A0A7X0JBF7_9SPHN</name>
<dbReference type="InterPro" id="IPR050417">
    <property type="entry name" value="Sugar_Epim/Isomerase"/>
</dbReference>
<dbReference type="PANTHER" id="PTHR43489">
    <property type="entry name" value="ISOMERASE"/>
    <property type="match status" value="1"/>
</dbReference>
<evidence type="ECO:0000313" key="5">
    <source>
        <dbReference type="EMBL" id="MBB6504524.1"/>
    </source>
</evidence>
<organism evidence="5 6">
    <name type="scientific">Sphingomonas endophytica</name>
    <dbReference type="NCBI Taxonomy" id="869719"/>
    <lineage>
        <taxon>Bacteria</taxon>
        <taxon>Pseudomonadati</taxon>
        <taxon>Pseudomonadota</taxon>
        <taxon>Alphaproteobacteria</taxon>
        <taxon>Sphingomonadales</taxon>
        <taxon>Sphingomonadaceae</taxon>
        <taxon>Sphingomonas</taxon>
    </lineage>
</organism>
<feature type="domain" description="Xylose isomerase-like TIM barrel" evidence="4">
    <location>
        <begin position="21"/>
        <end position="256"/>
    </location>
</feature>
<feature type="active site" description="Proton donor/acceptor" evidence="3">
    <location>
        <position position="143"/>
    </location>
</feature>
<dbReference type="InterPro" id="IPR013022">
    <property type="entry name" value="Xyl_isomerase-like_TIM-brl"/>
</dbReference>
<comment type="similarity">
    <text evidence="2">Belongs to the hyi family.</text>
</comment>
<evidence type="ECO:0000256" key="1">
    <source>
        <dbReference type="ARBA" id="ARBA00023235"/>
    </source>
</evidence>
<dbReference type="Pfam" id="PF01261">
    <property type="entry name" value="AP_endonuc_2"/>
    <property type="match status" value="1"/>
</dbReference>